<keyword evidence="2" id="KW-1185">Reference proteome</keyword>
<dbReference type="STRING" id="758820.SAMN00777080_3024"/>
<dbReference type="Proteomes" id="UP000192333">
    <property type="component" value="Chromosome I"/>
</dbReference>
<dbReference type="AlphaFoldDB" id="A0A1W2H671"/>
<sequence length="237" mass="27441">MDKKNVLFNSAEIRWFLPPTEDWGAVLEWFLDKGTEKANQTMNSSAEVLHLFDNIKKEDLRTDEYLIIPQCTTVGVKQRQGKLEVKAQVGEKENYQNEHLSGIIDYWSKWSLQPSQTNLSLLEKDLQHSGEWLKINKIRYLLKLSHSENGIKVLPPDAWPEKGCQVELTQVWADGSDEKWTSFGFEAFGGSFQNLGHTLKDSILFFISKKNQPTFLFSTQNSLSYPAWLQFFQKNNF</sequence>
<protein>
    <submittedName>
        <fullName evidence="1">Uncharacterized protein</fullName>
    </submittedName>
</protein>
<name>A0A1W2H671_9BACT</name>
<organism evidence="1 2">
    <name type="scientific">Aquiflexum balticum DSM 16537</name>
    <dbReference type="NCBI Taxonomy" id="758820"/>
    <lineage>
        <taxon>Bacteria</taxon>
        <taxon>Pseudomonadati</taxon>
        <taxon>Bacteroidota</taxon>
        <taxon>Cytophagia</taxon>
        <taxon>Cytophagales</taxon>
        <taxon>Cyclobacteriaceae</taxon>
        <taxon>Aquiflexum</taxon>
    </lineage>
</organism>
<reference evidence="2" key="1">
    <citation type="submission" date="2017-04" db="EMBL/GenBank/DDBJ databases">
        <authorList>
            <person name="Varghese N."/>
            <person name="Submissions S."/>
        </authorList>
    </citation>
    <scope>NUCLEOTIDE SEQUENCE [LARGE SCALE GENOMIC DNA]</scope>
    <source>
        <strain evidence="2">DSM 16537</strain>
    </source>
</reference>
<gene>
    <name evidence="1" type="ORF">SAMN00777080_3024</name>
</gene>
<dbReference type="OrthoDB" id="979802at2"/>
<accession>A0A1W2H671</accession>
<dbReference type="EMBL" id="LT838813">
    <property type="protein sequence ID" value="SMD44403.1"/>
    <property type="molecule type" value="Genomic_DNA"/>
</dbReference>
<evidence type="ECO:0000313" key="1">
    <source>
        <dbReference type="EMBL" id="SMD44403.1"/>
    </source>
</evidence>
<proteinExistence type="predicted"/>
<evidence type="ECO:0000313" key="2">
    <source>
        <dbReference type="Proteomes" id="UP000192333"/>
    </source>
</evidence>
<dbReference type="RefSeq" id="WP_084121181.1">
    <property type="nucleotide sequence ID" value="NZ_LT838813.1"/>
</dbReference>